<dbReference type="Proteomes" id="UP000030145">
    <property type="component" value="Unassembled WGS sequence"/>
</dbReference>
<keyword evidence="3" id="KW-1185">Reference proteome</keyword>
<reference evidence="2 3" key="1">
    <citation type="submission" date="2014-10" db="EMBL/GenBank/DDBJ databases">
        <title>Whole Genome sequence of Corynebacterium auriscanis strain CIP 106629.</title>
        <authorList>
            <person name="Hassan S.S."/>
            <person name="Jamal S.B."/>
            <person name="Tiwari S."/>
            <person name="Oliveira L.D.C."/>
            <person name="Souza F."/>
            <person name="Mariano D.C."/>
            <person name="Almeida S."/>
            <person name="Dorella F."/>
            <person name="Pereira F."/>
            <person name="Carvalho A."/>
            <person name="Leal C.A."/>
            <person name="Soares S.D.C."/>
            <person name="Figueiredo H.C."/>
            <person name="Silva A."/>
            <person name="Azevedo V.A."/>
        </authorList>
    </citation>
    <scope>NUCLEOTIDE SEQUENCE [LARGE SCALE GENOMIC DNA]</scope>
    <source>
        <strain evidence="2 3">CIP 106629</strain>
    </source>
</reference>
<evidence type="ECO:0000313" key="3">
    <source>
        <dbReference type="Proteomes" id="UP000030145"/>
    </source>
</evidence>
<keyword evidence="1" id="KW-0732">Signal</keyword>
<evidence type="ECO:0000256" key="1">
    <source>
        <dbReference type="SAM" id="SignalP"/>
    </source>
</evidence>
<dbReference type="RefSeq" id="WP_035113319.1">
    <property type="nucleotide sequence ID" value="NZ_CP047046.1"/>
</dbReference>
<feature type="signal peptide" evidence="1">
    <location>
        <begin position="1"/>
        <end position="26"/>
    </location>
</feature>
<evidence type="ECO:0000313" key="2">
    <source>
        <dbReference type="EMBL" id="KGM19112.1"/>
    </source>
</evidence>
<dbReference type="AlphaFoldDB" id="A0A0A2DMV0"/>
<comment type="caution">
    <text evidence="2">The sequence shown here is derived from an EMBL/GenBank/DDBJ whole genome shotgun (WGS) entry which is preliminary data.</text>
</comment>
<protein>
    <submittedName>
        <fullName evidence="2">Uncharacterized protein</fullName>
    </submittedName>
</protein>
<feature type="chain" id="PRO_5001997897" evidence="1">
    <location>
        <begin position="27"/>
        <end position="171"/>
    </location>
</feature>
<accession>A0A0A2DMV0</accession>
<organism evidence="2 3">
    <name type="scientific">Corynebacterium auriscanis</name>
    <dbReference type="NCBI Taxonomy" id="99807"/>
    <lineage>
        <taxon>Bacteria</taxon>
        <taxon>Bacillati</taxon>
        <taxon>Actinomycetota</taxon>
        <taxon>Actinomycetes</taxon>
        <taxon>Mycobacteriales</taxon>
        <taxon>Corynebacteriaceae</taxon>
        <taxon>Corynebacterium</taxon>
    </lineage>
</organism>
<dbReference type="EMBL" id="JRVJ01000003">
    <property type="protein sequence ID" value="KGM19112.1"/>
    <property type="molecule type" value="Genomic_DNA"/>
</dbReference>
<sequence length="171" mass="18233">MLRARQIAAVGLALALPFTSTHTANAAEAPVHATAKERQLLEAPKDQRLAPQAEDVEQALKLIDSIPDEVLQKGDKATQQWIAEHQATATRASVAGCTTAIAFFIGTNAVSLGKIVKIKRLIKDLGGLKEAVQIMWGASFSYEKMQAAGGTLAALAGEFFGVTSIRNECFQ</sequence>
<name>A0A0A2DMV0_9CORY</name>
<dbReference type="GeneID" id="300552456"/>
<gene>
    <name evidence="2" type="ORF">MA47_02695</name>
</gene>
<proteinExistence type="predicted"/>